<organism evidence="8 9">
    <name type="scientific">Durusdinium trenchii</name>
    <dbReference type="NCBI Taxonomy" id="1381693"/>
    <lineage>
        <taxon>Eukaryota</taxon>
        <taxon>Sar</taxon>
        <taxon>Alveolata</taxon>
        <taxon>Dinophyceae</taxon>
        <taxon>Suessiales</taxon>
        <taxon>Symbiodiniaceae</taxon>
        <taxon>Durusdinium</taxon>
    </lineage>
</organism>
<feature type="domain" description="Integrase catalytic" evidence="6">
    <location>
        <begin position="1297"/>
        <end position="1459"/>
    </location>
</feature>
<sequence>MSGEDEGEHESRRAAGYAAESRETATRAAEFPARDRDPPPSYDGDNPEVTFRQYEKQVELWLLETEVPRVKRGIKLLRQLSGVAATAVDDMEVKEIASEDGVQNILHRLRDYFSPHLEVSLPRAFETAVYGPPRGSKESFAEYTKRMDRAFHRLGVEGVELPDSARGYIMYRQAALTEAQEQRLLTWSQGRYGRKEITESLRRLDKVLKEKAKGSYLTEESFVLENPAGDTYDEDFTYAGWEDEDPDYIFLAEGDLDEVMDEQDVMAALAAYQDTRQALKDQRLGRGVEFSKESQQYWLRNFVKERKSHSRPATDSESEEAYMERACVGLEGSENFCGITTKSFEGIVDTAAEGGLVGRAPLARLEKELLMRGLRIKWTPKQTSAKGVGGNAVVEGVALIPLGIGGINGVLETTVVQGDVPLLLPVRLLVTLAAKIDLKNMIMELQNHQVEVPLHPLPSGHVTVNILSFAAGRFDVPREAGEQSEFEKAKALVGSHPTVDPTPMEVGPKVLNPRVPLKHWRIILDKIGILLVLAALQDATEAWCLELGSQRQARSSMDSIEDYYAEVILRAPVLKPLQSKTGPTASASSCIHPKNQLKGGGNGSSSYIVCKACHSRWAHSERSADVHKLLKHGPLSIKQGKTEAPSPTRTSALAAVPVTSPRSEGRMLVDAMYGSPSTEGSMALVKEDLRVEMNTHMQMILQQLKNEQAASTIQMSQFNAVQLQQMSDELRKATLANREQDLRQEKLMQLIIQQQQASPAPSTPGKKDPRASSRRSPPPTTKKTCLCGKPAEALIVKKEGPRKGRMFWKCVQRKCDLFEWIDEQDQADIEEAKTAASSLNPRSVAGDEEKSSGGDDGGVGICTQHRLDEGELCREDAGGRRGGRRVRRLEEETALTKCSGPKAVKWAKKAQAGEHAFLAAKPSYWTWREELWTHYESEIPEGIPEAYVEVYLNRRGLREEEWGEEKQRQLSRKERRDLGKALKSVEKKSQAILGEIYSHPRIAPHLQKKGYQVGSSFDLQTGWNLSQDNHRRQMWRTLREERPEVLVVSPPCTAFSRLQAINWGRMTPGYRVRLLQTGREHLQLAVAVMKWQLNRGGAILFEHPDGASSWQDPDMQSLAARNDVKTVVCDQCMFGMNVDGKRTKWLSNIPEVLEALDVRCDGSHPHRVLENGRPKLAQVYPEELCRTVAQAIIRFHHNRKLEHYPVELDEEEEEEGPVPEMQRGEAPGNYEPSEEEKKAIMKVHRSVGHPRQQEFIRFLRAARVRGELIQWAYKHFKCDVCQANAHPKVPRPTALPRAYQPNRVIGLDLFYVPSPGAGKQTTPVLNIIDWGTNYQMCELLDGKNPTEVWGAYLSTWARTFGHPEVITCDAGREFLGEFIQRASSEGIVVHQIASKAPWQQGKTERHGGHFKDLLNKVRSEVVVQSPEDLKRVMAEVEMTKNRYSNRSGFAPVQRQIGQWPRLPTSIMSDEAVDPTLLGGVLTDDLEKLHHMRRIEEKKTWSRSGRHELDYQSQVGWTWCSDHPGRGQSMGRHDGELWKVAREQCRPATNDEKTGIEVVLRECQELIEEFKRGSHRTGYKDLTGEELPPGEGAELDEPAERPGHRAGVRFEPGEEELDYAPTSPEGTPRAHEEEEARLKRRRSVNEPEQEMVPSSAEEEEKDMKNPAFPEGVPETPPVRHAGKEAALPREHPDPAVRAAMRTSIEQANRLDGMRTDGASSGPIYRWQQRSGLHDHLAPYYEEKQWFLADEEEVAQEIEEERLHRLRALQRPSREKDFWTVDLSAGQVLRHHLRKRKTMFDPRLNRDIPVPLNMLKEMRKTTTGRSPTTRTVEDDWTTATPRAEETWWKGVTTFYIKDIQEVTTYLAEKKGQDEVNLKTESAQDLEEWKQADLSEWNKVTQSGAKVLGLEESQRIRRELQEQGKGDRILPTKIARRYKPGEQPGEPATKKSRLCIRGDLDPDILELERFAPILNTVNFNIMLQVAANENMTATVGDLKNAFCQSQPLCRPNGPLYFQQPKEGVIGLHPDQIVQIVAGCYGLVDAPLHWRKSLTEDLKALGYEMSALDPCIMKLYDKSRRRLLGAIAIEVDDLFTVGHQEHHEKMKQLRTKYTFGKYVALREEKDGCAFNGRRIRQLPDGGYLVDMQKFIKERLHPVDLEKGRKSQKKEPATPEEVSMARATCGALNWLSREGRPDASGPSSLMASRLSKLTVEDLVQLNQVVDNLKEHAAMSLKIQPLKKMRMSVVTDASFANNGFHSQGGHLVLAHERELRDGLPTRTNIIAWRSGKLQRVVNSTLAAETQSLSRGLAELMWVMVLAQELQDGTFNVKKWRDRLENEELMVMSSERSEKTLKEALAVVDAKSLYDHLSKDTLGGQDRRTAIEIQIVRQDLKQVQGCVKWVHHLAMPADGLTKVSGSNKALYELIQSGMYSIRPAEEEMENRAKAREEGQTNSQLRRIGIKEKGRNCETKTTHESVVDPNHDMATWPNAQGPVCRLKTCLTDLEKDEPPQRQLGWVPNCVLCTVQRRAVPGSAWHRRTPARQSVRTWSWPLLQVQVVGPWPLPASLRAPKPEPRSPRRAGSEPSPVRASLGAGGGAAEVALTRLAKSDVMGQLLTSMASKSEPKEIAARASEALARIIAAEVKPDSEGGGPPPEQPVQVPPGSPGALCGLFLAACSAEAPCKEIVPQLLLQLSSNEVIEAKQAAEGFTRCEQECKTPADGVGWLALAKVLSPMDSVRDLPAALVEAGAIRAAASIMTRFIEDRLVQLTGIEAMSSLVGNRWAGLRAFADVGGMERVEEAMRRHGQDSMIQTKGVRALGSGVQWPQDIQERARYSHRRAVDLTKTAMSQHGADVELQIAALEALAKYLDKTKCVSDIKDAGGEGLVKMMMTTHHSNAKVQQWGRHVLTGIGADPNWAPKAGALP</sequence>
<dbReference type="InterPro" id="IPR012337">
    <property type="entry name" value="RNaseH-like_sf"/>
</dbReference>
<evidence type="ECO:0000256" key="5">
    <source>
        <dbReference type="SAM" id="MobiDB-lite"/>
    </source>
</evidence>
<dbReference type="Proteomes" id="UP001642464">
    <property type="component" value="Unassembled WGS sequence"/>
</dbReference>
<feature type="region of interest" description="Disordered" evidence="5">
    <location>
        <begin position="2563"/>
        <end position="2590"/>
    </location>
</feature>
<dbReference type="PROSITE" id="PS51999">
    <property type="entry name" value="ZF_GRF"/>
    <property type="match status" value="1"/>
</dbReference>
<evidence type="ECO:0000256" key="1">
    <source>
        <dbReference type="ARBA" id="ARBA00022723"/>
    </source>
</evidence>
<keyword evidence="2 4" id="KW-0863">Zinc-finger</keyword>
<keyword evidence="3" id="KW-0862">Zinc</keyword>
<dbReference type="PROSITE" id="PS50994">
    <property type="entry name" value="INTEGRASE"/>
    <property type="match status" value="1"/>
</dbReference>
<proteinExistence type="predicted"/>
<feature type="region of interest" description="Disordered" evidence="5">
    <location>
        <begin position="1208"/>
        <end position="1235"/>
    </location>
</feature>
<keyword evidence="1" id="KW-0479">Metal-binding</keyword>
<accession>A0ABP0LTL5</accession>
<evidence type="ECO:0000313" key="9">
    <source>
        <dbReference type="Proteomes" id="UP001642464"/>
    </source>
</evidence>
<reference evidence="8 9" key="1">
    <citation type="submission" date="2024-02" db="EMBL/GenBank/DDBJ databases">
        <authorList>
            <person name="Chen Y."/>
            <person name="Shah S."/>
            <person name="Dougan E. K."/>
            <person name="Thang M."/>
            <person name="Chan C."/>
        </authorList>
    </citation>
    <scope>NUCLEOTIDE SEQUENCE [LARGE SCALE GENOMIC DNA]</scope>
</reference>
<feature type="domain" description="GRF-type" evidence="7">
    <location>
        <begin position="785"/>
        <end position="824"/>
    </location>
</feature>
<evidence type="ECO:0000259" key="6">
    <source>
        <dbReference type="PROSITE" id="PS50994"/>
    </source>
</evidence>
<feature type="region of interest" description="Disordered" evidence="5">
    <location>
        <begin position="1"/>
        <end position="48"/>
    </location>
</feature>
<dbReference type="EMBL" id="CAXAMM010018025">
    <property type="protein sequence ID" value="CAK9042581.1"/>
    <property type="molecule type" value="Genomic_DNA"/>
</dbReference>
<dbReference type="InterPro" id="IPR010666">
    <property type="entry name" value="Znf_GRF"/>
</dbReference>
<feature type="region of interest" description="Disordered" evidence="5">
    <location>
        <begin position="753"/>
        <end position="785"/>
    </location>
</feature>
<dbReference type="SUPFAM" id="SSF53098">
    <property type="entry name" value="Ribonuclease H-like"/>
    <property type="match status" value="1"/>
</dbReference>
<dbReference type="Pfam" id="PF06839">
    <property type="entry name" value="Zn_ribbon_GRF"/>
    <property type="match status" value="1"/>
</dbReference>
<keyword evidence="9" id="KW-1185">Reference proteome</keyword>
<evidence type="ECO:0000313" key="8">
    <source>
        <dbReference type="EMBL" id="CAK9042581.1"/>
    </source>
</evidence>
<dbReference type="InterPro" id="IPR011989">
    <property type="entry name" value="ARM-like"/>
</dbReference>
<dbReference type="InterPro" id="IPR016024">
    <property type="entry name" value="ARM-type_fold"/>
</dbReference>
<feature type="compositionally biased region" description="Acidic residues" evidence="5">
    <location>
        <begin position="1208"/>
        <end position="1217"/>
    </location>
</feature>
<gene>
    <name evidence="8" type="ORF">SCF082_LOCUS24481</name>
</gene>
<protein>
    <submittedName>
        <fullName evidence="8">Retrovirus-related Pol polyprotein from transposon RE1 (Retro element 1) (AtRE1)</fullName>
    </submittedName>
</protein>
<dbReference type="InterPro" id="IPR001584">
    <property type="entry name" value="Integrase_cat-core"/>
</dbReference>
<feature type="region of interest" description="Disordered" evidence="5">
    <location>
        <begin position="833"/>
        <end position="860"/>
    </location>
</feature>
<dbReference type="Pfam" id="PF07727">
    <property type="entry name" value="RVT_2"/>
    <property type="match status" value="1"/>
</dbReference>
<evidence type="ECO:0000256" key="4">
    <source>
        <dbReference type="PROSITE-ProRule" id="PRU01343"/>
    </source>
</evidence>
<dbReference type="Gene3D" id="3.30.420.10">
    <property type="entry name" value="Ribonuclease H-like superfamily/Ribonuclease H"/>
    <property type="match status" value="1"/>
</dbReference>
<evidence type="ECO:0000256" key="3">
    <source>
        <dbReference type="ARBA" id="ARBA00022833"/>
    </source>
</evidence>
<dbReference type="Gene3D" id="1.25.10.10">
    <property type="entry name" value="Leucine-rich Repeat Variant"/>
    <property type="match status" value="1"/>
</dbReference>
<comment type="caution">
    <text evidence="8">The sequence shown here is derived from an EMBL/GenBank/DDBJ whole genome shotgun (WGS) entry which is preliminary data.</text>
</comment>
<dbReference type="InterPro" id="IPR036397">
    <property type="entry name" value="RNaseH_sf"/>
</dbReference>
<evidence type="ECO:0000256" key="2">
    <source>
        <dbReference type="ARBA" id="ARBA00022771"/>
    </source>
</evidence>
<dbReference type="InterPro" id="IPR013103">
    <property type="entry name" value="RVT_2"/>
</dbReference>
<name>A0ABP0LTL5_9DINO</name>
<dbReference type="SUPFAM" id="SSF48371">
    <property type="entry name" value="ARM repeat"/>
    <property type="match status" value="1"/>
</dbReference>
<evidence type="ECO:0000259" key="7">
    <source>
        <dbReference type="PROSITE" id="PS51999"/>
    </source>
</evidence>
<feature type="compositionally biased region" description="Basic and acidic residues" evidence="5">
    <location>
        <begin position="1627"/>
        <end position="1636"/>
    </location>
</feature>
<feature type="region of interest" description="Disordered" evidence="5">
    <location>
        <begin position="1576"/>
        <end position="1677"/>
    </location>
</feature>